<sequence length="161" mass="17663">MKKIFLLAFVTVSAFSCKDLGKNSDMSIQKDSLGTVVGNDKDDKGCVASAGYTWSELKRNCVRPFEVGIRLNPAAEVKQGDAVYSAFAILEENGGNKAELFMPNQKASMIMEREAEGKPYIKDDWKLKTTNGYQLMKGDSLMYAGALINEEVITGSDKAED</sequence>
<dbReference type="EMBL" id="VFJE01000055">
    <property type="protein sequence ID" value="TPD67085.1"/>
    <property type="molecule type" value="Genomic_DNA"/>
</dbReference>
<organism evidence="1 2">
    <name type="scientific">Flavobacterium microcysteis</name>
    <dbReference type="NCBI Taxonomy" id="2596891"/>
    <lineage>
        <taxon>Bacteria</taxon>
        <taxon>Pseudomonadati</taxon>
        <taxon>Bacteroidota</taxon>
        <taxon>Flavobacteriia</taxon>
        <taxon>Flavobacteriales</taxon>
        <taxon>Flavobacteriaceae</taxon>
        <taxon>Flavobacterium</taxon>
    </lineage>
</organism>
<dbReference type="PROSITE" id="PS51257">
    <property type="entry name" value="PROKAR_LIPOPROTEIN"/>
    <property type="match status" value="1"/>
</dbReference>
<dbReference type="AlphaFoldDB" id="A0A501Q3U5"/>
<keyword evidence="2" id="KW-1185">Reference proteome</keyword>
<gene>
    <name evidence="1" type="ORF">FJA49_12450</name>
</gene>
<dbReference type="Proteomes" id="UP000319175">
    <property type="component" value="Unassembled WGS sequence"/>
</dbReference>
<proteinExistence type="predicted"/>
<accession>A0A501Q3U5</accession>
<evidence type="ECO:0008006" key="3">
    <source>
        <dbReference type="Google" id="ProtNLM"/>
    </source>
</evidence>
<protein>
    <recommendedName>
        <fullName evidence="3">Lipoprotein</fullName>
    </recommendedName>
</protein>
<dbReference type="RefSeq" id="WP_140001245.1">
    <property type="nucleotide sequence ID" value="NZ_VFJE01000055.1"/>
</dbReference>
<name>A0A501Q3U5_9FLAO</name>
<reference evidence="1 2" key="1">
    <citation type="submission" date="2019-06" db="EMBL/GenBank/DDBJ databases">
        <title>Flavobacterium sp. MaA-Y11 from geoumgang.</title>
        <authorList>
            <person name="Jeong S."/>
        </authorList>
    </citation>
    <scope>NUCLEOTIDE SEQUENCE [LARGE SCALE GENOMIC DNA]</scope>
    <source>
        <strain evidence="1 2">MaA-Y11</strain>
    </source>
</reference>
<evidence type="ECO:0000313" key="1">
    <source>
        <dbReference type="EMBL" id="TPD67085.1"/>
    </source>
</evidence>
<comment type="caution">
    <text evidence="1">The sequence shown here is derived from an EMBL/GenBank/DDBJ whole genome shotgun (WGS) entry which is preliminary data.</text>
</comment>
<evidence type="ECO:0000313" key="2">
    <source>
        <dbReference type="Proteomes" id="UP000319175"/>
    </source>
</evidence>
<dbReference type="OrthoDB" id="1099822at2"/>